<name>A0A674IIQ2_9SAUR</name>
<dbReference type="Ensembl" id="ENSTMTT00000008262.1">
    <property type="protein sequence ID" value="ENSTMTP00000007998.1"/>
    <property type="gene ID" value="ENSTMTG00000005827.1"/>
</dbReference>
<evidence type="ECO:0000313" key="7">
    <source>
        <dbReference type="Ensembl" id="ENSTMTP00000007998.1"/>
    </source>
</evidence>
<reference evidence="7" key="2">
    <citation type="submission" date="2025-09" db="UniProtKB">
        <authorList>
            <consortium name="Ensembl"/>
        </authorList>
    </citation>
    <scope>IDENTIFICATION</scope>
</reference>
<keyword evidence="5" id="KW-0807">Transducer</keyword>
<evidence type="ECO:0000256" key="6">
    <source>
        <dbReference type="SAM" id="Phobius"/>
    </source>
</evidence>
<dbReference type="SUPFAM" id="SSF81321">
    <property type="entry name" value="Family A G protein-coupled receptor-like"/>
    <property type="match status" value="1"/>
</dbReference>
<evidence type="ECO:0000313" key="8">
    <source>
        <dbReference type="Proteomes" id="UP000472274"/>
    </source>
</evidence>
<evidence type="ECO:0000256" key="4">
    <source>
        <dbReference type="ARBA" id="ARBA00023136"/>
    </source>
</evidence>
<sequence length="76" mass="8655">MAKDNRTTMTDFILLGLSDDPQLQPFLFLVFLVIYLITFAGNMVIMGVIKADPQLHTPMYFFLSHLSFVDICPQCP</sequence>
<dbReference type="AlphaFoldDB" id="A0A674IIQ2"/>
<proteinExistence type="predicted"/>
<dbReference type="PANTHER" id="PTHR48001">
    <property type="entry name" value="OLFACTORY RECEPTOR"/>
    <property type="match status" value="1"/>
</dbReference>
<feature type="transmembrane region" description="Helical" evidence="6">
    <location>
        <begin position="26"/>
        <end position="49"/>
    </location>
</feature>
<dbReference type="GO" id="GO:0004984">
    <property type="term" value="F:olfactory receptor activity"/>
    <property type="evidence" value="ECO:0007669"/>
    <property type="project" value="InterPro"/>
</dbReference>
<evidence type="ECO:0008006" key="9">
    <source>
        <dbReference type="Google" id="ProtNLM"/>
    </source>
</evidence>
<accession>A0A674IIQ2</accession>
<dbReference type="GO" id="GO:0007186">
    <property type="term" value="P:G protein-coupled receptor signaling pathway"/>
    <property type="evidence" value="ECO:0007669"/>
    <property type="project" value="InterPro"/>
</dbReference>
<dbReference type="GO" id="GO:0016020">
    <property type="term" value="C:membrane"/>
    <property type="evidence" value="ECO:0007669"/>
    <property type="project" value="UniProtKB-SubCell"/>
</dbReference>
<dbReference type="Pfam" id="PF13853">
    <property type="entry name" value="7tm_4"/>
    <property type="match status" value="1"/>
</dbReference>
<organism evidence="7 8">
    <name type="scientific">Terrapene triunguis</name>
    <name type="common">Three-toed box turtle</name>
    <dbReference type="NCBI Taxonomy" id="2587831"/>
    <lineage>
        <taxon>Eukaryota</taxon>
        <taxon>Metazoa</taxon>
        <taxon>Chordata</taxon>
        <taxon>Craniata</taxon>
        <taxon>Vertebrata</taxon>
        <taxon>Euteleostomi</taxon>
        <taxon>Archelosauria</taxon>
        <taxon>Testudinata</taxon>
        <taxon>Testudines</taxon>
        <taxon>Cryptodira</taxon>
        <taxon>Durocryptodira</taxon>
        <taxon>Testudinoidea</taxon>
        <taxon>Emydidae</taxon>
        <taxon>Terrapene</taxon>
    </lineage>
</organism>
<evidence type="ECO:0000256" key="3">
    <source>
        <dbReference type="ARBA" id="ARBA00022989"/>
    </source>
</evidence>
<dbReference type="Gene3D" id="1.20.1070.10">
    <property type="entry name" value="Rhodopsin 7-helix transmembrane proteins"/>
    <property type="match status" value="1"/>
</dbReference>
<keyword evidence="8" id="KW-1185">Reference proteome</keyword>
<evidence type="ECO:0000256" key="5">
    <source>
        <dbReference type="ARBA" id="ARBA00023224"/>
    </source>
</evidence>
<keyword evidence="4 6" id="KW-0472">Membrane</keyword>
<protein>
    <recommendedName>
        <fullName evidence="9">G-protein coupled receptors family 1 profile domain-containing protein</fullName>
    </recommendedName>
</protein>
<reference evidence="7" key="1">
    <citation type="submission" date="2025-08" db="UniProtKB">
        <authorList>
            <consortium name="Ensembl"/>
        </authorList>
    </citation>
    <scope>IDENTIFICATION</scope>
</reference>
<dbReference type="InterPro" id="IPR000725">
    <property type="entry name" value="Olfact_rcpt"/>
</dbReference>
<dbReference type="InParanoid" id="A0A674IIQ2"/>
<keyword evidence="3 6" id="KW-1133">Transmembrane helix</keyword>
<comment type="subcellular location">
    <subcellularLocation>
        <location evidence="1">Membrane</location>
        <topology evidence="1">Multi-pass membrane protein</topology>
    </subcellularLocation>
</comment>
<dbReference type="Proteomes" id="UP000472274">
    <property type="component" value="Unplaced"/>
</dbReference>
<evidence type="ECO:0000256" key="1">
    <source>
        <dbReference type="ARBA" id="ARBA00004141"/>
    </source>
</evidence>
<dbReference type="GeneTree" id="ENSGT01140000282496"/>
<evidence type="ECO:0000256" key="2">
    <source>
        <dbReference type="ARBA" id="ARBA00022692"/>
    </source>
</evidence>
<keyword evidence="2 6" id="KW-0812">Transmembrane</keyword>